<protein>
    <submittedName>
        <fullName evidence="2">F-box domain-containing protein</fullName>
    </submittedName>
</protein>
<accession>A0A7E5A043</accession>
<dbReference type="WBParaSite" id="Pan_g6574.t1">
    <property type="protein sequence ID" value="Pan_g6574.t1"/>
    <property type="gene ID" value="Pan_g6574"/>
</dbReference>
<evidence type="ECO:0000313" key="2">
    <source>
        <dbReference type="WBParaSite" id="Pan_g6574.t1"/>
    </source>
</evidence>
<reference evidence="1" key="1">
    <citation type="journal article" date="2013" name="Genetics">
        <title>The draft genome and transcriptome of Panagrellus redivivus are shaped by the harsh demands of a free-living lifestyle.</title>
        <authorList>
            <person name="Srinivasan J."/>
            <person name="Dillman A.R."/>
            <person name="Macchietto M.G."/>
            <person name="Heikkinen L."/>
            <person name="Lakso M."/>
            <person name="Fracchia K.M."/>
            <person name="Antoshechkin I."/>
            <person name="Mortazavi A."/>
            <person name="Wong G."/>
            <person name="Sternberg P.W."/>
        </authorList>
    </citation>
    <scope>NUCLEOTIDE SEQUENCE [LARGE SCALE GENOMIC DNA]</scope>
    <source>
        <strain evidence="1">MT8872</strain>
    </source>
</reference>
<name>A0A7E5A043_PANRE</name>
<sequence>MASYLRPHLYPDLLDAFKKIVPADALCNFVLSSSNAYQTVARHITTPVTEKVKEEFVDDEFYAEKFRASILHQTTNGVLFEFTEQHHICQLLHLSGQYCEYMSYTPPPKAPWNASFYEGVTENQCFGSLDGEDGRDFIEAYVSKRDTIKCISVRPCHEDIADLLVGKTIKKMYADNCPVDDINTALELNIECLNFEYDVEPVEQVTFQIDGVDCRPSLKTLKKVKFSICMDLLVVVPTLEKLRNIKKLVFSLVRIDMKYKLVRNLDKVLNLVTQGMKKLWDAMLKFPGSVKIKFAPHIIGVCDVKEVADLFRREYGFKVKEDAYEVKLRMKMTASGKTTKLLKVTILTVFPQFPPAWNPNYAPICISICSTSSRRSPDLCKFALSSSEAYQTVARYITMARTEEVRNRCDDKNFTVNKYRTSILHQTTNGMFVEFTEQYHINQFLYLSGKFCEFMMYACPPKAPWNASFYEGVADNQCLCTIGAEGRSFAEAYVSKRDTIKRLNPGCRVDDISDLLVGKTIKNLSKSYVHVDDNSVTRELNVEYVNLDAYDTPNRLVDNYT</sequence>
<dbReference type="Proteomes" id="UP000492821">
    <property type="component" value="Unassembled WGS sequence"/>
</dbReference>
<reference evidence="2" key="2">
    <citation type="submission" date="2020-10" db="UniProtKB">
        <authorList>
            <consortium name="WormBaseParasite"/>
        </authorList>
    </citation>
    <scope>IDENTIFICATION</scope>
</reference>
<evidence type="ECO:0000313" key="1">
    <source>
        <dbReference type="Proteomes" id="UP000492821"/>
    </source>
</evidence>
<keyword evidence="1" id="KW-1185">Reference proteome</keyword>
<dbReference type="AlphaFoldDB" id="A0A7E5A043"/>
<proteinExistence type="predicted"/>
<organism evidence="1 2">
    <name type="scientific">Panagrellus redivivus</name>
    <name type="common">Microworm</name>
    <dbReference type="NCBI Taxonomy" id="6233"/>
    <lineage>
        <taxon>Eukaryota</taxon>
        <taxon>Metazoa</taxon>
        <taxon>Ecdysozoa</taxon>
        <taxon>Nematoda</taxon>
        <taxon>Chromadorea</taxon>
        <taxon>Rhabditida</taxon>
        <taxon>Tylenchina</taxon>
        <taxon>Panagrolaimomorpha</taxon>
        <taxon>Panagrolaimoidea</taxon>
        <taxon>Panagrolaimidae</taxon>
        <taxon>Panagrellus</taxon>
    </lineage>
</organism>